<evidence type="ECO:0000313" key="1">
    <source>
        <dbReference type="EMBL" id="VFU65733.1"/>
    </source>
</evidence>
<name>A0A6N2NEZ1_SALVM</name>
<gene>
    <name evidence="1" type="ORF">SVIM_LOCUS505379</name>
</gene>
<protein>
    <submittedName>
        <fullName evidence="1">Uncharacterized protein</fullName>
    </submittedName>
</protein>
<dbReference type="EMBL" id="CAADRP010002307">
    <property type="protein sequence ID" value="VFU65733.1"/>
    <property type="molecule type" value="Genomic_DNA"/>
</dbReference>
<accession>A0A6N2NEZ1</accession>
<dbReference type="AlphaFoldDB" id="A0A6N2NEZ1"/>
<organism evidence="1">
    <name type="scientific">Salix viminalis</name>
    <name type="common">Common osier</name>
    <name type="synonym">Basket willow</name>
    <dbReference type="NCBI Taxonomy" id="40686"/>
    <lineage>
        <taxon>Eukaryota</taxon>
        <taxon>Viridiplantae</taxon>
        <taxon>Streptophyta</taxon>
        <taxon>Embryophyta</taxon>
        <taxon>Tracheophyta</taxon>
        <taxon>Spermatophyta</taxon>
        <taxon>Magnoliopsida</taxon>
        <taxon>eudicotyledons</taxon>
        <taxon>Gunneridae</taxon>
        <taxon>Pentapetalae</taxon>
        <taxon>rosids</taxon>
        <taxon>fabids</taxon>
        <taxon>Malpighiales</taxon>
        <taxon>Salicaceae</taxon>
        <taxon>Saliceae</taxon>
        <taxon>Salix</taxon>
    </lineage>
</organism>
<proteinExistence type="predicted"/>
<reference evidence="1" key="1">
    <citation type="submission" date="2019-03" db="EMBL/GenBank/DDBJ databases">
        <authorList>
            <person name="Mank J."/>
            <person name="Almeida P."/>
        </authorList>
    </citation>
    <scope>NUCLEOTIDE SEQUENCE</scope>
    <source>
        <strain evidence="1">78183</strain>
    </source>
</reference>
<sequence>MKLQNARASAEALTTTLENLDSELQESVFQSHYDVKRTDWYTEFVNWRRKSLLIVHRVSHGKNRKRQTRSKIFPSWNPDEAVM</sequence>